<protein>
    <submittedName>
        <fullName evidence="1">Uncharacterized protein</fullName>
    </submittedName>
</protein>
<evidence type="ECO:0000313" key="2">
    <source>
        <dbReference type="Proteomes" id="UP000242381"/>
    </source>
</evidence>
<dbReference type="AlphaFoldDB" id="A0A1X0S941"/>
<name>A0A1X0S941_RHIZD</name>
<reference evidence="1 2" key="1">
    <citation type="journal article" date="2016" name="Proc. Natl. Acad. Sci. U.S.A.">
        <title>Lipid metabolic changes in an early divergent fungus govern the establishment of a mutualistic symbiosis with endobacteria.</title>
        <authorList>
            <person name="Lastovetsky O.A."/>
            <person name="Gaspar M.L."/>
            <person name="Mondo S.J."/>
            <person name="LaButti K.M."/>
            <person name="Sandor L."/>
            <person name="Grigoriev I.V."/>
            <person name="Henry S.A."/>
            <person name="Pawlowska T.E."/>
        </authorList>
    </citation>
    <scope>NUCLEOTIDE SEQUENCE [LARGE SCALE GENOMIC DNA]</scope>
    <source>
        <strain evidence="1 2">ATCC 11559</strain>
    </source>
</reference>
<sequence>MFTAARLTIRLLAIICKVKYESKVDAHKQFQIRDPQRKFRATKLVEKKLAPFALLRTRVDSWDIEIDDNNTFENQDLCPLSLSAEESVVWRKDCIVVALSLYFPLLTDIVGITVMCRDGSSG</sequence>
<dbReference type="EMBL" id="KV921289">
    <property type="protein sequence ID" value="ORE20784.1"/>
    <property type="molecule type" value="Genomic_DNA"/>
</dbReference>
<evidence type="ECO:0000313" key="1">
    <source>
        <dbReference type="EMBL" id="ORE20784.1"/>
    </source>
</evidence>
<proteinExistence type="predicted"/>
<dbReference type="Proteomes" id="UP000242381">
    <property type="component" value="Unassembled WGS sequence"/>
</dbReference>
<accession>A0A1X0S941</accession>
<gene>
    <name evidence="1" type="ORF">BCV71DRAFT_232942</name>
</gene>
<organism evidence="1 2">
    <name type="scientific">Rhizopus microsporus</name>
    <dbReference type="NCBI Taxonomy" id="58291"/>
    <lineage>
        <taxon>Eukaryota</taxon>
        <taxon>Fungi</taxon>
        <taxon>Fungi incertae sedis</taxon>
        <taxon>Mucoromycota</taxon>
        <taxon>Mucoromycotina</taxon>
        <taxon>Mucoromycetes</taxon>
        <taxon>Mucorales</taxon>
        <taxon>Mucorineae</taxon>
        <taxon>Rhizopodaceae</taxon>
        <taxon>Rhizopus</taxon>
    </lineage>
</organism>